<dbReference type="Proteomes" id="UP000536624">
    <property type="component" value="Unassembled WGS sequence"/>
</dbReference>
<name>A0A7X5X6S4_STRMQ</name>
<dbReference type="EMBL" id="JAALLH010000001">
    <property type="protein sequence ID" value="NIY67617.1"/>
    <property type="molecule type" value="Genomic_DNA"/>
</dbReference>
<comment type="caution">
    <text evidence="1">The sequence shown here is derived from an EMBL/GenBank/DDBJ whole genome shotgun (WGS) entry which is preliminary data.</text>
</comment>
<gene>
    <name evidence="1" type="ORF">SMALB_5677</name>
</gene>
<proteinExistence type="predicted"/>
<evidence type="ECO:0000313" key="1">
    <source>
        <dbReference type="EMBL" id="NIY67617.1"/>
    </source>
</evidence>
<sequence>MTKQVDGCQDLPIRGWAIRAYLDLARLGSDTHDAVHAALTERLTALEAQKDLAAPVALTH</sequence>
<dbReference type="AlphaFoldDB" id="A0A7X5X6S4"/>
<organism evidence="1 2">
    <name type="scientific">Streptomyces malaysiensis</name>
    <dbReference type="NCBI Taxonomy" id="92644"/>
    <lineage>
        <taxon>Bacteria</taxon>
        <taxon>Bacillati</taxon>
        <taxon>Actinomycetota</taxon>
        <taxon>Actinomycetes</taxon>
        <taxon>Kitasatosporales</taxon>
        <taxon>Streptomycetaceae</taxon>
        <taxon>Streptomyces</taxon>
        <taxon>Streptomyces violaceusniger group</taxon>
    </lineage>
</organism>
<accession>A0A7X5X6S4</accession>
<dbReference type="RefSeq" id="WP_208973161.1">
    <property type="nucleotide sequence ID" value="NZ_JAALLH010000001.1"/>
</dbReference>
<evidence type="ECO:0000313" key="2">
    <source>
        <dbReference type="Proteomes" id="UP000536624"/>
    </source>
</evidence>
<protein>
    <submittedName>
        <fullName evidence="1">Uncharacterized protein</fullName>
    </submittedName>
</protein>
<reference evidence="1 2" key="1">
    <citation type="submission" date="2020-02" db="EMBL/GenBank/DDBJ databases">
        <title>Streptomyces malaysiensis DSM14702 (JHCC583434, PFL_A843) Genome sequencing and assembly.</title>
        <authorList>
            <person name="Samborskyy M."/>
        </authorList>
    </citation>
    <scope>NUCLEOTIDE SEQUENCE [LARGE SCALE GENOMIC DNA]</scope>
    <source>
        <strain evidence="1 2">DSM 14702</strain>
    </source>
</reference>